<protein>
    <submittedName>
        <fullName evidence="1">Uncharacterized protein</fullName>
    </submittedName>
</protein>
<sequence>MFPNKKDLFLIPAASIQLLEFHSGLFKELANFQVPDEYKPDIWFPRATFSIVKGDEQLCEGFAAARKYLGFPLKGSAHKLALLRISPDLRRACWSGNLSNEGGKDNHKGQISWQMRKCGSGGSCTIGKD</sequence>
<keyword evidence="2" id="KW-1185">Reference proteome</keyword>
<dbReference type="EMBL" id="CM010717">
    <property type="protein sequence ID" value="RZC55038.1"/>
    <property type="molecule type" value="Genomic_DNA"/>
</dbReference>
<dbReference type="AlphaFoldDB" id="A0A4Y7J5L3"/>
<evidence type="ECO:0000313" key="2">
    <source>
        <dbReference type="Proteomes" id="UP000316621"/>
    </source>
</evidence>
<proteinExistence type="predicted"/>
<reference evidence="1 2" key="1">
    <citation type="journal article" date="2018" name="Science">
        <title>The opium poppy genome and morphinan production.</title>
        <authorList>
            <person name="Guo L."/>
            <person name="Winzer T."/>
            <person name="Yang X."/>
            <person name="Li Y."/>
            <person name="Ning Z."/>
            <person name="He Z."/>
            <person name="Teodor R."/>
            <person name="Lu Y."/>
            <person name="Bowser T.A."/>
            <person name="Graham I.A."/>
            <person name="Ye K."/>
        </authorList>
    </citation>
    <scope>NUCLEOTIDE SEQUENCE [LARGE SCALE GENOMIC DNA]</scope>
    <source>
        <strain evidence="2">cv. HN1</strain>
        <tissue evidence="1">Leaves</tissue>
    </source>
</reference>
<evidence type="ECO:0000313" key="1">
    <source>
        <dbReference type="EMBL" id="RZC55038.1"/>
    </source>
</evidence>
<gene>
    <name evidence="1" type="ORF">C5167_013886</name>
</gene>
<name>A0A4Y7J5L3_PAPSO</name>
<accession>A0A4Y7J5L3</accession>
<organism evidence="1 2">
    <name type="scientific">Papaver somniferum</name>
    <name type="common">Opium poppy</name>
    <dbReference type="NCBI Taxonomy" id="3469"/>
    <lineage>
        <taxon>Eukaryota</taxon>
        <taxon>Viridiplantae</taxon>
        <taxon>Streptophyta</taxon>
        <taxon>Embryophyta</taxon>
        <taxon>Tracheophyta</taxon>
        <taxon>Spermatophyta</taxon>
        <taxon>Magnoliopsida</taxon>
        <taxon>Ranunculales</taxon>
        <taxon>Papaveraceae</taxon>
        <taxon>Papaveroideae</taxon>
        <taxon>Papaver</taxon>
    </lineage>
</organism>
<dbReference type="Gramene" id="RZC55038">
    <property type="protein sequence ID" value="RZC55038"/>
    <property type="gene ID" value="C5167_013886"/>
</dbReference>
<dbReference type="Proteomes" id="UP000316621">
    <property type="component" value="Chromosome 3"/>
</dbReference>